<dbReference type="InterPro" id="IPR036291">
    <property type="entry name" value="NAD(P)-bd_dom_sf"/>
</dbReference>
<evidence type="ECO:0000313" key="2">
    <source>
        <dbReference type="EMBL" id="TGO21816.1"/>
    </source>
</evidence>
<protein>
    <recommendedName>
        <fullName evidence="4">NAD(P)-binding domain-containing protein</fullName>
    </recommendedName>
</protein>
<organism evidence="2 3">
    <name type="scientific">Botrytis paeoniae</name>
    <dbReference type="NCBI Taxonomy" id="278948"/>
    <lineage>
        <taxon>Eukaryota</taxon>
        <taxon>Fungi</taxon>
        <taxon>Dikarya</taxon>
        <taxon>Ascomycota</taxon>
        <taxon>Pezizomycotina</taxon>
        <taxon>Leotiomycetes</taxon>
        <taxon>Helotiales</taxon>
        <taxon>Sclerotiniaceae</taxon>
        <taxon>Botrytis</taxon>
    </lineage>
</organism>
<dbReference type="SUPFAM" id="SSF51735">
    <property type="entry name" value="NAD(P)-binding Rossmann-fold domains"/>
    <property type="match status" value="1"/>
</dbReference>
<sequence>MKIIIVGSTDILGAELVKEALANIKITSIIAISGRPTDPAQEPSGDSKLVTCALPENNEGWERLNIDAYATSACIWNIKPVSSGPRNVITYHDQVDYLNEIKYGVEWMARRRGAHFGNPNSSGVTPLKFIYVSTLQARAPQKTNQVPTSLSIQGLTEDRVLSSARDLGGQVQVCIAKPGRIVRPRTGNILKEMVHTAGSWLRDGLKGRLPRIQADKVAAALLDRAITGRHPETLHNRDLIRIGEAALKGPEGSVTGGQAEQTSEQAGEMSEQAEETGEQEEETAKQAEQTVQTV</sequence>
<feature type="compositionally biased region" description="Acidic residues" evidence="1">
    <location>
        <begin position="271"/>
        <end position="281"/>
    </location>
</feature>
<proteinExistence type="predicted"/>
<reference evidence="2 3" key="1">
    <citation type="submission" date="2017-12" db="EMBL/GenBank/DDBJ databases">
        <title>Comparative genomics of Botrytis spp.</title>
        <authorList>
            <person name="Valero-Jimenez C.A."/>
            <person name="Tapia P."/>
            <person name="Veloso J."/>
            <person name="Silva-Moreno E."/>
            <person name="Staats M."/>
            <person name="Valdes J.H."/>
            <person name="Van Kan J.A.L."/>
        </authorList>
    </citation>
    <scope>NUCLEOTIDE SEQUENCE [LARGE SCALE GENOMIC DNA]</scope>
    <source>
        <strain evidence="2 3">Bp0003</strain>
    </source>
</reference>
<name>A0A4Z1FBI4_9HELO</name>
<comment type="caution">
    <text evidence="2">The sequence shown here is derived from an EMBL/GenBank/DDBJ whole genome shotgun (WGS) entry which is preliminary data.</text>
</comment>
<dbReference type="AlphaFoldDB" id="A0A4Z1FBI4"/>
<feature type="region of interest" description="Disordered" evidence="1">
    <location>
        <begin position="247"/>
        <end position="294"/>
    </location>
</feature>
<keyword evidence="3" id="KW-1185">Reference proteome</keyword>
<dbReference type="Proteomes" id="UP000297910">
    <property type="component" value="Unassembled WGS sequence"/>
</dbReference>
<dbReference type="EMBL" id="PQXI01000197">
    <property type="protein sequence ID" value="TGO21816.1"/>
    <property type="molecule type" value="Genomic_DNA"/>
</dbReference>
<evidence type="ECO:0008006" key="4">
    <source>
        <dbReference type="Google" id="ProtNLM"/>
    </source>
</evidence>
<accession>A0A4Z1FBI4</accession>
<evidence type="ECO:0000256" key="1">
    <source>
        <dbReference type="SAM" id="MobiDB-lite"/>
    </source>
</evidence>
<gene>
    <name evidence="2" type="ORF">BPAE_0198g00020</name>
</gene>
<evidence type="ECO:0000313" key="3">
    <source>
        <dbReference type="Proteomes" id="UP000297910"/>
    </source>
</evidence>
<feature type="compositionally biased region" description="Polar residues" evidence="1">
    <location>
        <begin position="256"/>
        <end position="265"/>
    </location>
</feature>
<dbReference type="Gene3D" id="3.40.50.720">
    <property type="entry name" value="NAD(P)-binding Rossmann-like Domain"/>
    <property type="match status" value="1"/>
</dbReference>